<protein>
    <submittedName>
        <fullName evidence="12">Penicillin-binding protein</fullName>
    </submittedName>
</protein>
<organism evidence="12 13">
    <name type="scientific">Natronoglycomyces albus</name>
    <dbReference type="NCBI Taxonomy" id="2811108"/>
    <lineage>
        <taxon>Bacteria</taxon>
        <taxon>Bacillati</taxon>
        <taxon>Actinomycetota</taxon>
        <taxon>Actinomycetes</taxon>
        <taxon>Glycomycetales</taxon>
        <taxon>Glycomycetaceae</taxon>
        <taxon>Natronoglycomyces</taxon>
    </lineage>
</organism>
<dbReference type="PANTHER" id="PTHR32282:SF33">
    <property type="entry name" value="PEPTIDOGLYCAN GLYCOSYLTRANSFERASE"/>
    <property type="match status" value="1"/>
</dbReference>
<dbReference type="RefSeq" id="WP_213170884.1">
    <property type="nucleotide sequence ID" value="NZ_CP070496.1"/>
</dbReference>
<dbReference type="GO" id="GO:0008658">
    <property type="term" value="F:penicillin binding"/>
    <property type="evidence" value="ECO:0007669"/>
    <property type="project" value="InterPro"/>
</dbReference>
<evidence type="ECO:0000256" key="6">
    <source>
        <dbReference type="ARBA" id="ARBA00023268"/>
    </source>
</evidence>
<evidence type="ECO:0000256" key="3">
    <source>
        <dbReference type="ARBA" id="ARBA00022676"/>
    </source>
</evidence>
<dbReference type="GO" id="GO:0009002">
    <property type="term" value="F:serine-type D-Ala-D-Ala carboxypeptidase activity"/>
    <property type="evidence" value="ECO:0007669"/>
    <property type="project" value="UniProtKB-EC"/>
</dbReference>
<keyword evidence="1" id="KW-0121">Carboxypeptidase</keyword>
<evidence type="ECO:0000256" key="1">
    <source>
        <dbReference type="ARBA" id="ARBA00022645"/>
    </source>
</evidence>
<keyword evidence="3" id="KW-0328">Glycosyltransferase</keyword>
<evidence type="ECO:0000256" key="8">
    <source>
        <dbReference type="ARBA" id="ARBA00049902"/>
    </source>
</evidence>
<dbReference type="InterPro" id="IPR036950">
    <property type="entry name" value="PBP_transglycosylase"/>
</dbReference>
<keyword evidence="9" id="KW-0472">Membrane</keyword>
<reference evidence="12" key="1">
    <citation type="submission" date="2021-02" db="EMBL/GenBank/DDBJ databases">
        <title>Natronoglycomyces albus gen. nov., sp. nov, a haloalkaliphilic actinobacterium from a soda solonchak soil.</title>
        <authorList>
            <person name="Sorokin D.Y."/>
            <person name="Khijniak T.V."/>
            <person name="Zakharycheva A.P."/>
            <person name="Boueva O.V."/>
            <person name="Ariskina E.V."/>
            <person name="Hahnke R.L."/>
            <person name="Bunk B."/>
            <person name="Sproer C."/>
            <person name="Schumann P."/>
            <person name="Evtushenko L.I."/>
            <person name="Kublanov I.V."/>
        </authorList>
    </citation>
    <scope>NUCLEOTIDE SEQUENCE</scope>
    <source>
        <strain evidence="12">DSM 106290</strain>
    </source>
</reference>
<gene>
    <name evidence="12" type="ORF">JQS30_14120</name>
</gene>
<sequence>MGAARTTTYTTGRWPGPSTPAQRRALMKLVPLSITFGLIAALGIMPVIVTVGFLGKASAEEVLELPEDMVLPPAPKSSTLYASDGVTELATFGDQYRVELEYEDLPDVFVEALLATEDARFWEHNGIDATGVLRAAVSNYSAGGVSQGASTITMQYVRQVLAYNALTPEELDQATEDTPARKIREMAYAMAVEDAMEKEEILLNYVNTVYFGNGAYGLGAAAQLYIGKDPQELDLNEAALLAGLVQSPSEYDPINGSSEAAKNRRDHVVNRMVSAGVITRAQAQQVIDEDLSLNPQPRPAVGGGAADSSNWGFFTDYFEKWWSQQEAFGASPEERLARLNRGGYEIVSTLDADLQARAQTAIEDQLAVDSPYALGSVVVEPGTGRIEVMAVNRVYSTNTTNNGPNTSVDGELGSYPNTTNPLLTSGPGLPGYQAGSTFKLYTMIAALERDMPLSTNYNSPNQYRSQYPISGDPNCGGMWCPSNANESMAGNHDMRSGFGGSVNTYFVQLVEAVGADRAVEVAERMGISWRTAEDLGHAANAQGWGTFTLGVTSNHPLEVANSYSVLPADGVLCDPLPVDVVKTNDRDIEFESDCEQVIDAEVARAATDASRCTTGYGADSGDCGSATASYIAPMVGGPVAGKTGTSDNFSTGWFAGFTPNHAIATFIADPDSPQNNVGSSRTPLPAQASAEILKAAWESNPTGSFAPPPAALR</sequence>
<dbReference type="SUPFAM" id="SSF56601">
    <property type="entry name" value="beta-lactamase/transpeptidase-like"/>
    <property type="match status" value="1"/>
</dbReference>
<feature type="domain" description="Glycosyl transferase family 51" evidence="11">
    <location>
        <begin position="89"/>
        <end position="272"/>
    </location>
</feature>
<dbReference type="Pfam" id="PF00912">
    <property type="entry name" value="Transgly"/>
    <property type="match status" value="1"/>
</dbReference>
<evidence type="ECO:0000256" key="5">
    <source>
        <dbReference type="ARBA" id="ARBA00022801"/>
    </source>
</evidence>
<evidence type="ECO:0000259" key="10">
    <source>
        <dbReference type="Pfam" id="PF00905"/>
    </source>
</evidence>
<comment type="catalytic activity">
    <reaction evidence="7">
        <text>Preferential cleavage: (Ac)2-L-Lys-D-Ala-|-D-Ala. Also transpeptidation of peptidyl-alanyl moieties that are N-acyl substituents of D-alanine.</text>
        <dbReference type="EC" id="3.4.16.4"/>
    </reaction>
</comment>
<dbReference type="InterPro" id="IPR012338">
    <property type="entry name" value="Beta-lactam/transpept-like"/>
</dbReference>
<dbReference type="GO" id="GO:0009252">
    <property type="term" value="P:peptidoglycan biosynthetic process"/>
    <property type="evidence" value="ECO:0007669"/>
    <property type="project" value="TreeGrafter"/>
</dbReference>
<evidence type="ECO:0000313" key="12">
    <source>
        <dbReference type="EMBL" id="QSB04884.1"/>
    </source>
</evidence>
<comment type="catalytic activity">
    <reaction evidence="8">
        <text>[GlcNAc-(1-&gt;4)-Mur2Ac(oyl-L-Ala-gamma-D-Glu-L-Lys-D-Ala-D-Ala)](n)-di-trans,octa-cis-undecaprenyl diphosphate + beta-D-GlcNAc-(1-&gt;4)-Mur2Ac(oyl-L-Ala-gamma-D-Glu-L-Lys-D-Ala-D-Ala)-di-trans,octa-cis-undecaprenyl diphosphate = [GlcNAc-(1-&gt;4)-Mur2Ac(oyl-L-Ala-gamma-D-Glu-L-Lys-D-Ala-D-Ala)](n+1)-di-trans,octa-cis-undecaprenyl diphosphate + di-trans,octa-cis-undecaprenyl diphosphate + H(+)</text>
        <dbReference type="Rhea" id="RHEA:23708"/>
        <dbReference type="Rhea" id="RHEA-COMP:9602"/>
        <dbReference type="Rhea" id="RHEA-COMP:9603"/>
        <dbReference type="ChEBI" id="CHEBI:15378"/>
        <dbReference type="ChEBI" id="CHEBI:58405"/>
        <dbReference type="ChEBI" id="CHEBI:60033"/>
        <dbReference type="ChEBI" id="CHEBI:78435"/>
        <dbReference type="EC" id="2.4.99.28"/>
    </reaction>
</comment>
<dbReference type="InterPro" id="IPR050396">
    <property type="entry name" value="Glycosyltr_51/Transpeptidase"/>
</dbReference>
<evidence type="ECO:0000256" key="2">
    <source>
        <dbReference type="ARBA" id="ARBA00022670"/>
    </source>
</evidence>
<accession>A0A895XHR4</accession>
<dbReference type="InterPro" id="IPR001460">
    <property type="entry name" value="PCN-bd_Tpept"/>
</dbReference>
<evidence type="ECO:0000256" key="7">
    <source>
        <dbReference type="ARBA" id="ARBA00034000"/>
    </source>
</evidence>
<evidence type="ECO:0000256" key="9">
    <source>
        <dbReference type="SAM" id="Phobius"/>
    </source>
</evidence>
<dbReference type="Proteomes" id="UP000662939">
    <property type="component" value="Chromosome"/>
</dbReference>
<evidence type="ECO:0000259" key="11">
    <source>
        <dbReference type="Pfam" id="PF00912"/>
    </source>
</evidence>
<proteinExistence type="predicted"/>
<dbReference type="InterPro" id="IPR001264">
    <property type="entry name" value="Glyco_trans_51"/>
</dbReference>
<dbReference type="InterPro" id="IPR023346">
    <property type="entry name" value="Lysozyme-like_dom_sf"/>
</dbReference>
<keyword evidence="13" id="KW-1185">Reference proteome</keyword>
<feature type="transmembrane region" description="Helical" evidence="9">
    <location>
        <begin position="29"/>
        <end position="54"/>
    </location>
</feature>
<keyword evidence="9" id="KW-0812">Transmembrane</keyword>
<dbReference type="PANTHER" id="PTHR32282">
    <property type="entry name" value="BINDING PROTEIN TRANSPEPTIDASE, PUTATIVE-RELATED"/>
    <property type="match status" value="1"/>
</dbReference>
<dbReference type="GO" id="GO:0008955">
    <property type="term" value="F:peptidoglycan glycosyltransferase activity"/>
    <property type="evidence" value="ECO:0007669"/>
    <property type="project" value="UniProtKB-EC"/>
</dbReference>
<keyword evidence="4" id="KW-0808">Transferase</keyword>
<dbReference type="Gene3D" id="1.10.3810.10">
    <property type="entry name" value="Biosynthetic peptidoglycan transglycosylase-like"/>
    <property type="match status" value="1"/>
</dbReference>
<dbReference type="Pfam" id="PF00905">
    <property type="entry name" value="Transpeptidase"/>
    <property type="match status" value="1"/>
</dbReference>
<dbReference type="EMBL" id="CP070496">
    <property type="protein sequence ID" value="QSB04884.1"/>
    <property type="molecule type" value="Genomic_DNA"/>
</dbReference>
<keyword evidence="6" id="KW-0511">Multifunctional enzyme</keyword>
<dbReference type="Gene3D" id="3.40.710.10">
    <property type="entry name" value="DD-peptidase/beta-lactamase superfamily"/>
    <property type="match status" value="1"/>
</dbReference>
<feature type="domain" description="Penicillin-binding protein transpeptidase" evidence="10">
    <location>
        <begin position="377"/>
        <end position="683"/>
    </location>
</feature>
<evidence type="ECO:0000313" key="13">
    <source>
        <dbReference type="Proteomes" id="UP000662939"/>
    </source>
</evidence>
<dbReference type="GO" id="GO:0006508">
    <property type="term" value="P:proteolysis"/>
    <property type="evidence" value="ECO:0007669"/>
    <property type="project" value="UniProtKB-KW"/>
</dbReference>
<name>A0A895XHR4_9ACTN</name>
<keyword evidence="2" id="KW-0645">Protease</keyword>
<keyword evidence="5" id="KW-0378">Hydrolase</keyword>
<dbReference type="AlphaFoldDB" id="A0A895XHR4"/>
<dbReference type="GO" id="GO:0030288">
    <property type="term" value="C:outer membrane-bounded periplasmic space"/>
    <property type="evidence" value="ECO:0007669"/>
    <property type="project" value="TreeGrafter"/>
</dbReference>
<dbReference type="SUPFAM" id="SSF53955">
    <property type="entry name" value="Lysozyme-like"/>
    <property type="match status" value="1"/>
</dbReference>
<evidence type="ECO:0000256" key="4">
    <source>
        <dbReference type="ARBA" id="ARBA00022679"/>
    </source>
</evidence>
<keyword evidence="9" id="KW-1133">Transmembrane helix</keyword>
<dbReference type="KEGG" id="nav:JQS30_14120"/>